<keyword evidence="16" id="KW-0325">Glycoprotein</keyword>
<keyword evidence="6" id="KW-0945">Host-virus interaction</keyword>
<evidence type="ECO:0000256" key="11">
    <source>
        <dbReference type="ARBA" id="ARBA00022870"/>
    </source>
</evidence>
<keyword evidence="10" id="KW-0946">Virion</keyword>
<evidence type="ECO:0000256" key="3">
    <source>
        <dbReference type="ARBA" id="ARBA00004563"/>
    </source>
</evidence>
<keyword evidence="15" id="KW-1015">Disulfide bond</keyword>
<reference evidence="21" key="1">
    <citation type="journal article" date="1991" name="J. Gen. Virol.">
        <title>Nucleotide sequence of EV1, a British isolate of maedi-visna virus.</title>
        <authorList>
            <person name="Sargan D.R."/>
            <person name="Bennet I.D."/>
            <person name="Cousens C."/>
            <person name="Roy D.J."/>
            <person name="Blacklaws B.A."/>
            <person name="Dalziel R.G."/>
            <person name="Watt N.J."/>
            <person name="McConnell I."/>
        </authorList>
    </citation>
    <scope>NUCLEOTIDE SEQUENCE</scope>
</reference>
<evidence type="ECO:0000256" key="17">
    <source>
        <dbReference type="ARBA" id="ARBA00023296"/>
    </source>
</evidence>
<dbReference type="InterPro" id="IPR000328">
    <property type="entry name" value="GP41-like"/>
</dbReference>
<dbReference type="GO" id="GO:0020002">
    <property type="term" value="C:host cell plasma membrane"/>
    <property type="evidence" value="ECO:0007669"/>
    <property type="project" value="UniProtKB-SubCell"/>
</dbReference>
<keyword evidence="13 19" id="KW-1133">Transmembrane helix</keyword>
<keyword evidence="5" id="KW-1032">Host cell membrane</keyword>
<dbReference type="GO" id="GO:0019062">
    <property type="term" value="P:virion attachment to host cell"/>
    <property type="evidence" value="ECO:0007669"/>
    <property type="project" value="UniProtKB-KW"/>
</dbReference>
<feature type="transmembrane region" description="Helical" evidence="19">
    <location>
        <begin position="847"/>
        <end position="872"/>
    </location>
</feature>
<evidence type="ECO:0000259" key="20">
    <source>
        <dbReference type="Pfam" id="PF00517"/>
    </source>
</evidence>
<feature type="transmembrane region" description="Helical" evidence="19">
    <location>
        <begin position="673"/>
        <end position="695"/>
    </location>
</feature>
<evidence type="ECO:0000256" key="18">
    <source>
        <dbReference type="ARBA" id="ARBA00029888"/>
    </source>
</evidence>
<evidence type="ECO:0000256" key="15">
    <source>
        <dbReference type="ARBA" id="ARBA00023157"/>
    </source>
</evidence>
<evidence type="ECO:0000313" key="21">
    <source>
        <dbReference type="EMBL" id="AAB19548.2"/>
    </source>
</evidence>
<keyword evidence="8 19" id="KW-0812">Transmembrane</keyword>
<keyword evidence="9" id="KW-1161">Viral attachment to host cell</keyword>
<evidence type="ECO:0000256" key="6">
    <source>
        <dbReference type="ARBA" id="ARBA00022581"/>
    </source>
</evidence>
<keyword evidence="7" id="KW-0165">Cleavage on pair of basic residues</keyword>
<accession>Q86554</accession>
<keyword evidence="17" id="KW-1160">Virus entry into host cell</keyword>
<evidence type="ECO:0000256" key="14">
    <source>
        <dbReference type="ARBA" id="ARBA00023136"/>
    </source>
</evidence>
<evidence type="ECO:0000256" key="9">
    <source>
        <dbReference type="ARBA" id="ARBA00022804"/>
    </source>
</evidence>
<keyword evidence="12" id="KW-0261">Viral envelope protein</keyword>
<feature type="non-terminal residue" evidence="21">
    <location>
        <position position="1"/>
    </location>
</feature>
<evidence type="ECO:0000256" key="7">
    <source>
        <dbReference type="ARBA" id="ARBA00022685"/>
    </source>
</evidence>
<sequence length="999" mass="115174">SVTSLFRMASTKSKPSRVTWTDMEPPQKEKWGQVVQELVTRQQNEERQGLVTGKRKPWVSIEILGTKHDQEKEKVNVWEPCEKWFGQLVWVTSRYIRLVLWGCLIWEMQKESKGQCQAEELIALIDDPGGFQRVRQVETVPVTCVTRNLTQWGCQPEGAYPDPEIEYRNTQWGCQPEGAYPDPEIEYRNRPLWQLENMKSWMKENEKENKGRTNKTKEDIDDLLAGRIRGRFCVPSPYALLKCEEWCWYPTDVNEETGHAQKIKINCTKAKAVSYTEKMPLAGVQRVYWEKEDEETMKFMNIEACTESKLRCAQDEKSPGGCVQGYPIPSRTEIIPESMKHLRGKKSPYGGIKDKNGELKLPLTVRVWVRMANLSGWVNGTPPYWSARMNGSTGINGTRWYGIGSLHHLGFNISSNPEQGICNFTKEVLVGGEKFEYQYTPSWNCSKNWTGHPVWHVFRYLDMTEHMTSYCVQRPLRHNITVGNGTITGNCSTTNWDGCNCSRSGNHLYNSTTGGLLVIICRQSRTITAIIMGTNTNWTTMWEIYKNCSSCENSTLDRIGNGTLGTIQNINCSLPHRNETNTWTCAARAASRGNKRDSLYIAGRDFWGRVKAHYSCESNLGGVDGMMHQQILLQKYQIIRVRAYTYGEVDMPQSYLEKNRRNAFKKERKKRGIGLVIVLAIMAIIAAAGAGLGVANAVQQSYTRTLVQSLANATAAQQNVLEATYAMVQHVAKGVRILEARVARVEVLVDRMMVYQELDCWHYQHYCVTSTKSEVAKYVNWTRYRDNCTWQQWEEEIEQHEANLSQLLREAALQVHIAQRDAQRIPDVWTALQGAFDWAGWFAWLKYIPWIVMGIIGLICFRIIMCVVSLCLQAYKQIQQIRYTQVTVVIEEPVDLEEKPGEEKDGLNGFEDLRQEKRTSRRTFTQIWRATWQAWKNSPWKKSWRRSLYMSLLPLLAVHQWLEETGWIGGNQLKNKKERVDCQGREQMPMIENDYVEMK</sequence>
<evidence type="ECO:0000256" key="12">
    <source>
        <dbReference type="ARBA" id="ARBA00022879"/>
    </source>
</evidence>
<dbReference type="Pfam" id="PF00517">
    <property type="entry name" value="GP41"/>
    <property type="match status" value="1"/>
</dbReference>
<evidence type="ECO:0000256" key="1">
    <source>
        <dbReference type="ARBA" id="ARBA00004402"/>
    </source>
</evidence>
<evidence type="ECO:0000256" key="16">
    <source>
        <dbReference type="ARBA" id="ARBA00023180"/>
    </source>
</evidence>
<feature type="domain" description="Retroviral envelope protein GP41-like" evidence="20">
    <location>
        <begin position="698"/>
        <end position="883"/>
    </location>
</feature>
<proteinExistence type="predicted"/>
<dbReference type="GO" id="GO:0055036">
    <property type="term" value="C:virion membrane"/>
    <property type="evidence" value="ECO:0007669"/>
    <property type="project" value="UniProtKB-SubCell"/>
</dbReference>
<evidence type="ECO:0000256" key="13">
    <source>
        <dbReference type="ARBA" id="ARBA00022989"/>
    </source>
</evidence>
<evidence type="ECO:0000256" key="5">
    <source>
        <dbReference type="ARBA" id="ARBA00022511"/>
    </source>
</evidence>
<dbReference type="GO" id="GO:0019031">
    <property type="term" value="C:viral envelope"/>
    <property type="evidence" value="ECO:0007669"/>
    <property type="project" value="UniProtKB-KW"/>
</dbReference>
<comment type="subcellular location">
    <subcellularLocation>
        <location evidence="2">Host cell membrane</location>
        <topology evidence="2">Peripheral membrane protein</topology>
    </subcellularLocation>
    <subcellularLocation>
        <location evidence="1">Host cell membrane</location>
        <topology evidence="1">Single-pass type I membrane protein</topology>
    </subcellularLocation>
    <subcellularLocation>
        <location evidence="4">Virion membrane</location>
        <topology evidence="4">Peripheral membrane protein</topology>
    </subcellularLocation>
    <subcellularLocation>
        <location evidence="3">Virion membrane</location>
        <topology evidence="3">Single-pass type I membrane protein</topology>
    </subcellularLocation>
</comment>
<gene>
    <name evidence="21" type="primary">env</name>
</gene>
<keyword evidence="14 19" id="KW-0472">Membrane</keyword>
<protein>
    <recommendedName>
        <fullName evidence="18">Env polyprotein</fullName>
    </recommendedName>
</protein>
<organism evidence="21">
    <name type="scientific">Visna/maedi virus EV1</name>
    <dbReference type="NCBI Taxonomy" id="12750"/>
    <lineage>
        <taxon>Viruses</taxon>
        <taxon>Riboviria</taxon>
        <taxon>Pararnavirae</taxon>
        <taxon>Artverviricota</taxon>
        <taxon>Revtraviricetes</taxon>
        <taxon>Ortervirales</taxon>
        <taxon>Retroviridae</taxon>
        <taxon>Orthoretrovirinae</taxon>
        <taxon>Lentivirus</taxon>
        <taxon>Lentivirus ovivismae</taxon>
        <taxon>Visna-maedi virus</taxon>
    </lineage>
</organism>
<keyword evidence="11" id="KW-1043">Host membrane</keyword>
<evidence type="ECO:0000256" key="4">
    <source>
        <dbReference type="ARBA" id="ARBA00004650"/>
    </source>
</evidence>
<dbReference type="GO" id="GO:0005198">
    <property type="term" value="F:structural molecule activity"/>
    <property type="evidence" value="ECO:0007669"/>
    <property type="project" value="InterPro"/>
</dbReference>
<name>Q86554_9RETR</name>
<evidence type="ECO:0000256" key="2">
    <source>
        <dbReference type="ARBA" id="ARBA00004505"/>
    </source>
</evidence>
<evidence type="ECO:0000256" key="8">
    <source>
        <dbReference type="ARBA" id="ARBA00022692"/>
    </source>
</evidence>
<evidence type="ECO:0000256" key="10">
    <source>
        <dbReference type="ARBA" id="ARBA00022844"/>
    </source>
</evidence>
<dbReference type="EMBL" id="S51392">
    <property type="protein sequence ID" value="AAB19548.2"/>
    <property type="molecule type" value="Genomic_RNA"/>
</dbReference>
<dbReference type="SUPFAM" id="SSF58069">
    <property type="entry name" value="Virus ectodomain"/>
    <property type="match status" value="1"/>
</dbReference>
<evidence type="ECO:0000256" key="19">
    <source>
        <dbReference type="SAM" id="Phobius"/>
    </source>
</evidence>
<dbReference type="Gene3D" id="1.20.5.440">
    <property type="entry name" value="ATP synthase delta/epsilon subunit, C-terminal domain"/>
    <property type="match status" value="1"/>
</dbReference>
<dbReference type="GO" id="GO:0046718">
    <property type="term" value="P:symbiont entry into host cell"/>
    <property type="evidence" value="ECO:0007669"/>
    <property type="project" value="UniProtKB-KW"/>
</dbReference>